<name>A0A8R2H8Z0_ACYPI</name>
<accession>A0A8R2H8Z0</accession>
<comment type="similarity">
    <text evidence="1">Belongs to the sulfotransferase 1 family.</text>
</comment>
<evidence type="ECO:0000313" key="5">
    <source>
        <dbReference type="Proteomes" id="UP000007819"/>
    </source>
</evidence>
<dbReference type="OrthoDB" id="205623at2759"/>
<dbReference type="GeneID" id="107885274"/>
<dbReference type="InterPro" id="IPR000863">
    <property type="entry name" value="Sulfotransferase_dom"/>
</dbReference>
<dbReference type="Proteomes" id="UP000007819">
    <property type="component" value="Chromosome A2"/>
</dbReference>
<sequence>MARNAKDTCLSYFHHLTLLGVYKGNFDEFCNLFASESICCSPFFDHILGYWDRRDDSQILFLKYEYVKQDLRSVIRRTAQFLDKDMSDDQLLVLENH</sequence>
<evidence type="ECO:0000256" key="1">
    <source>
        <dbReference type="ARBA" id="ARBA00005771"/>
    </source>
</evidence>
<reference evidence="5" key="1">
    <citation type="submission" date="2010-06" db="EMBL/GenBank/DDBJ databases">
        <authorList>
            <person name="Jiang H."/>
            <person name="Abraham K."/>
            <person name="Ali S."/>
            <person name="Alsbrooks S.L."/>
            <person name="Anim B.N."/>
            <person name="Anosike U.S."/>
            <person name="Attaway T."/>
            <person name="Bandaranaike D.P."/>
            <person name="Battles P.K."/>
            <person name="Bell S.N."/>
            <person name="Bell A.V."/>
            <person name="Beltran B."/>
            <person name="Bickham C."/>
            <person name="Bustamante Y."/>
            <person name="Caleb T."/>
            <person name="Canada A."/>
            <person name="Cardenas V."/>
            <person name="Carter K."/>
            <person name="Chacko J."/>
            <person name="Chandrabose M.N."/>
            <person name="Chavez D."/>
            <person name="Chavez A."/>
            <person name="Chen L."/>
            <person name="Chu H.-S."/>
            <person name="Claassen K.J."/>
            <person name="Cockrell R."/>
            <person name="Collins M."/>
            <person name="Cooper J.A."/>
            <person name="Cree A."/>
            <person name="Curry S.M."/>
            <person name="Da Y."/>
            <person name="Dao M.D."/>
            <person name="Das B."/>
            <person name="Davila M.-L."/>
            <person name="Davy-Carroll L."/>
            <person name="Denson S."/>
            <person name="Dinh H."/>
            <person name="Ebong V.E."/>
            <person name="Edwards J.R."/>
            <person name="Egan A."/>
            <person name="El-Daye J."/>
            <person name="Escobedo L."/>
            <person name="Fernandez S."/>
            <person name="Fernando P.R."/>
            <person name="Flagg N."/>
            <person name="Forbes L.D."/>
            <person name="Fowler R.G."/>
            <person name="Fu Q."/>
            <person name="Gabisi R.A."/>
            <person name="Ganer J."/>
            <person name="Garbino Pronczuk A."/>
            <person name="Garcia R.M."/>
            <person name="Garner T."/>
            <person name="Garrett T.E."/>
            <person name="Gonzalez D.A."/>
            <person name="Hamid H."/>
            <person name="Hawkins E.S."/>
            <person name="Hirani K."/>
            <person name="Hogues M.E."/>
            <person name="Hollins B."/>
            <person name="Hsiao C.-H."/>
            <person name="Jabil R."/>
            <person name="James M.L."/>
            <person name="Jhangiani S.N."/>
            <person name="Johnson B."/>
            <person name="Johnson Q."/>
            <person name="Joshi V."/>
            <person name="Kalu J.B."/>
            <person name="Kam C."/>
            <person name="Kashfia A."/>
            <person name="Keebler J."/>
            <person name="Kisamo H."/>
            <person name="Kovar C.L."/>
            <person name="Lago L.A."/>
            <person name="Lai C.-Y."/>
            <person name="Laidlaw J."/>
            <person name="Lara F."/>
            <person name="Le T.-K."/>
            <person name="Lee S.L."/>
            <person name="Legall F.H."/>
            <person name="Lemon S.J."/>
            <person name="Lewis L.R."/>
            <person name="Li B."/>
            <person name="Liu Y."/>
            <person name="Liu Y.-S."/>
            <person name="Lopez J."/>
            <person name="Lozado R.J."/>
            <person name="Lu J."/>
            <person name="Madu R.C."/>
            <person name="Maheshwari M."/>
            <person name="Maheshwari R."/>
            <person name="Malloy K."/>
            <person name="Martinez E."/>
            <person name="Mathew T."/>
            <person name="Mercado I.C."/>
            <person name="Mercado C."/>
            <person name="Meyer B."/>
            <person name="Montgomery K."/>
            <person name="Morgan M.B."/>
            <person name="Munidasa M."/>
            <person name="Nazareth L.V."/>
            <person name="Nelson J."/>
            <person name="Ng B.M."/>
            <person name="Nguyen N.B."/>
            <person name="Nguyen P.Q."/>
            <person name="Nguyen T."/>
            <person name="Obregon M."/>
            <person name="Okwuonu G.O."/>
            <person name="Onwere C.G."/>
            <person name="Orozco G."/>
            <person name="Parra A."/>
            <person name="Patel S."/>
            <person name="Patil S."/>
            <person name="Perez A."/>
            <person name="Perez Y."/>
            <person name="Pham C."/>
            <person name="Primus E.L."/>
            <person name="Pu L.-L."/>
            <person name="Puazo M."/>
            <person name="Qin X."/>
            <person name="Quiroz J.B."/>
            <person name="Reese J."/>
            <person name="Richards S."/>
            <person name="Rives C.M."/>
            <person name="Robberts R."/>
            <person name="Ruiz S.J."/>
            <person name="Ruiz M.J."/>
            <person name="Santibanez J."/>
            <person name="Schneider B.W."/>
            <person name="Sisson I."/>
            <person name="Smith M."/>
            <person name="Sodergren E."/>
            <person name="Song X.-Z."/>
            <person name="Song B.B."/>
            <person name="Summersgill H."/>
            <person name="Thelus R."/>
            <person name="Thornton R.D."/>
            <person name="Trejos Z.Y."/>
            <person name="Usmani K."/>
            <person name="Vattathil S."/>
            <person name="Villasana D."/>
            <person name="Walker D.L."/>
            <person name="Wang S."/>
            <person name="Wang K."/>
            <person name="White C.S."/>
            <person name="Williams A.C."/>
            <person name="Williamson J."/>
            <person name="Wilson K."/>
            <person name="Woghiren I.O."/>
            <person name="Woodworth J.R."/>
            <person name="Worley K.C."/>
            <person name="Wright R.A."/>
            <person name="Wu W."/>
            <person name="Young L."/>
            <person name="Zhang L."/>
            <person name="Zhang J."/>
            <person name="Zhu Y."/>
            <person name="Muzny D.M."/>
            <person name="Weinstock G."/>
            <person name="Gibbs R.A."/>
        </authorList>
    </citation>
    <scope>NUCLEOTIDE SEQUENCE [LARGE SCALE GENOMIC DNA]</scope>
    <source>
        <strain evidence="5">LSR1</strain>
    </source>
</reference>
<dbReference type="Pfam" id="PF00685">
    <property type="entry name" value="Sulfotransfer_1"/>
    <property type="match status" value="1"/>
</dbReference>
<keyword evidence="5" id="KW-1185">Reference proteome</keyword>
<dbReference type="GO" id="GO:0008146">
    <property type="term" value="F:sulfotransferase activity"/>
    <property type="evidence" value="ECO:0007669"/>
    <property type="project" value="InterPro"/>
</dbReference>
<protein>
    <recommendedName>
        <fullName evidence="3">Sulfotransferase domain-containing protein</fullName>
    </recommendedName>
</protein>
<dbReference type="InterPro" id="IPR027417">
    <property type="entry name" value="P-loop_NTPase"/>
</dbReference>
<dbReference type="Gene3D" id="3.40.50.300">
    <property type="entry name" value="P-loop containing nucleotide triphosphate hydrolases"/>
    <property type="match status" value="1"/>
</dbReference>
<dbReference type="EnsemblMetazoa" id="XM_016808881.2">
    <property type="protein sequence ID" value="XP_016664370.1"/>
    <property type="gene ID" value="LOC107885274"/>
</dbReference>
<evidence type="ECO:0000256" key="2">
    <source>
        <dbReference type="ARBA" id="ARBA00022679"/>
    </source>
</evidence>
<evidence type="ECO:0000259" key="3">
    <source>
        <dbReference type="Pfam" id="PF00685"/>
    </source>
</evidence>
<dbReference type="KEGG" id="api:107885274"/>
<proteinExistence type="inferred from homology"/>
<keyword evidence="2" id="KW-0808">Transferase</keyword>
<dbReference type="RefSeq" id="XP_016664370.1">
    <property type="nucleotide sequence ID" value="XM_016808881.2"/>
</dbReference>
<evidence type="ECO:0000313" key="4">
    <source>
        <dbReference type="EnsemblMetazoa" id="XP_016664370.1"/>
    </source>
</evidence>
<dbReference type="AlphaFoldDB" id="A0A8R2H8Z0"/>
<organism evidence="4 5">
    <name type="scientific">Acyrthosiphon pisum</name>
    <name type="common">Pea aphid</name>
    <dbReference type="NCBI Taxonomy" id="7029"/>
    <lineage>
        <taxon>Eukaryota</taxon>
        <taxon>Metazoa</taxon>
        <taxon>Ecdysozoa</taxon>
        <taxon>Arthropoda</taxon>
        <taxon>Hexapoda</taxon>
        <taxon>Insecta</taxon>
        <taxon>Pterygota</taxon>
        <taxon>Neoptera</taxon>
        <taxon>Paraneoptera</taxon>
        <taxon>Hemiptera</taxon>
        <taxon>Sternorrhyncha</taxon>
        <taxon>Aphidomorpha</taxon>
        <taxon>Aphidoidea</taxon>
        <taxon>Aphididae</taxon>
        <taxon>Macrosiphini</taxon>
        <taxon>Acyrthosiphon</taxon>
    </lineage>
</organism>
<reference evidence="4" key="2">
    <citation type="submission" date="2022-06" db="UniProtKB">
        <authorList>
            <consortium name="EnsemblMetazoa"/>
        </authorList>
    </citation>
    <scope>IDENTIFICATION</scope>
</reference>
<dbReference type="SUPFAM" id="SSF52540">
    <property type="entry name" value="P-loop containing nucleoside triphosphate hydrolases"/>
    <property type="match status" value="1"/>
</dbReference>
<feature type="domain" description="Sulfotransferase" evidence="3">
    <location>
        <begin position="1"/>
        <end position="92"/>
    </location>
</feature>
<dbReference type="PANTHER" id="PTHR11783">
    <property type="entry name" value="SULFOTRANSFERASE SULT"/>
    <property type="match status" value="1"/>
</dbReference>